<proteinExistence type="predicted"/>
<sequence length="181" mass="18587">MMEGYIGEVRLFGGNFAPLGWAFCDGTLYSISQFEAVYTILGTTFGGDGRNTFGVPDLRGRVAVGTGQGAGLTPIDLGEVGGTETVTMTTAQMPAHSHTAAATIAFPCFSDEGNTGSPAGNVLAGSAAAYSTQAPDTFIAPATTTGSISAVGNNIPFSIVQPVLATNYIICLEGYYPPRQD</sequence>
<dbReference type="AlphaFoldDB" id="A0A7Y0A3N7"/>
<dbReference type="EMBL" id="JABBGF010000001">
    <property type="protein sequence ID" value="NML56059.1"/>
    <property type="molecule type" value="Genomic_DNA"/>
</dbReference>
<dbReference type="Pfam" id="PF07484">
    <property type="entry name" value="Collar"/>
    <property type="match status" value="1"/>
</dbReference>
<organism evidence="2 3">
    <name type="scientific">Chryseobacterium cheonjiense</name>
    <dbReference type="NCBI Taxonomy" id="2728845"/>
    <lineage>
        <taxon>Bacteria</taxon>
        <taxon>Pseudomonadati</taxon>
        <taxon>Bacteroidota</taxon>
        <taxon>Flavobacteriia</taxon>
        <taxon>Flavobacteriales</taxon>
        <taxon>Weeksellaceae</taxon>
        <taxon>Chryseobacterium group</taxon>
        <taxon>Chryseobacterium</taxon>
    </lineage>
</organism>
<dbReference type="InterPro" id="IPR037053">
    <property type="entry name" value="Phage_tail_collar_dom_sf"/>
</dbReference>
<protein>
    <submittedName>
        <fullName evidence="2">Phage tail protein</fullName>
    </submittedName>
</protein>
<reference evidence="2 3" key="1">
    <citation type="submission" date="2020-04" db="EMBL/GenBank/DDBJ databases">
        <title>Chryseobacterium sp. RJ-7-14 sp. nov., isolated from Jeju soil.</title>
        <authorList>
            <person name="Dahal R.H."/>
            <person name="Chaudhary D.K."/>
        </authorList>
    </citation>
    <scope>NUCLEOTIDE SEQUENCE [LARGE SCALE GENOMIC DNA]</scope>
    <source>
        <strain evidence="2 3">RJ-7-14</strain>
    </source>
</reference>
<gene>
    <name evidence="2" type="ORF">HHL20_01740</name>
</gene>
<dbReference type="InterPro" id="IPR011083">
    <property type="entry name" value="Phage_tail_collar_dom"/>
</dbReference>
<accession>A0A7Y0A3N7</accession>
<evidence type="ECO:0000259" key="1">
    <source>
        <dbReference type="Pfam" id="PF07484"/>
    </source>
</evidence>
<comment type="caution">
    <text evidence="2">The sequence shown here is derived from an EMBL/GenBank/DDBJ whole genome shotgun (WGS) entry which is preliminary data.</text>
</comment>
<dbReference type="Proteomes" id="UP000552615">
    <property type="component" value="Unassembled WGS sequence"/>
</dbReference>
<feature type="domain" description="Phage tail collar" evidence="1">
    <location>
        <begin position="7"/>
        <end position="62"/>
    </location>
</feature>
<evidence type="ECO:0000313" key="3">
    <source>
        <dbReference type="Proteomes" id="UP000552615"/>
    </source>
</evidence>
<keyword evidence="3" id="KW-1185">Reference proteome</keyword>
<evidence type="ECO:0000313" key="2">
    <source>
        <dbReference type="EMBL" id="NML56059.1"/>
    </source>
</evidence>
<dbReference type="Gene3D" id="3.90.1340.10">
    <property type="entry name" value="Phage tail collar domain"/>
    <property type="match status" value="1"/>
</dbReference>
<dbReference type="SUPFAM" id="SSF88874">
    <property type="entry name" value="Receptor-binding domain of short tail fibre protein gp12"/>
    <property type="match status" value="1"/>
</dbReference>
<name>A0A7Y0A3N7_9FLAO</name>